<dbReference type="GO" id="GO:0008270">
    <property type="term" value="F:zinc ion binding"/>
    <property type="evidence" value="ECO:0007669"/>
    <property type="project" value="UniProtKB-UniRule"/>
</dbReference>
<sequence length="54" mass="6137">MKDFGSGINVQCSFCEKYQREVRHLIAGPNVFICDECVGLCNDVIQEEKKRASK</sequence>
<dbReference type="EMBL" id="VIFM01000412">
    <property type="protein sequence ID" value="TQF08970.1"/>
    <property type="molecule type" value="Genomic_DNA"/>
</dbReference>
<feature type="domain" description="ClpX-type ZB" evidence="2">
    <location>
        <begin position="1"/>
        <end position="53"/>
    </location>
</feature>
<comment type="caution">
    <text evidence="3">The sequence shown here is derived from an EMBL/GenBank/DDBJ whole genome shotgun (WGS) entry which is preliminary data.</text>
</comment>
<gene>
    <name evidence="3" type="ORF">FJV41_47105</name>
</gene>
<keyword evidence="1" id="KW-0143">Chaperone</keyword>
<dbReference type="Gene3D" id="6.20.220.10">
    <property type="entry name" value="ClpX chaperone, C4-type zinc finger domain"/>
    <property type="match status" value="1"/>
</dbReference>
<evidence type="ECO:0000313" key="4">
    <source>
        <dbReference type="Proteomes" id="UP000315369"/>
    </source>
</evidence>
<feature type="binding site" evidence="1">
    <location>
        <position position="12"/>
    </location>
    <ligand>
        <name>Zn(2+)</name>
        <dbReference type="ChEBI" id="CHEBI:29105"/>
    </ligand>
</feature>
<name>A0A540WIX7_9BACT</name>
<dbReference type="GO" id="GO:0046983">
    <property type="term" value="F:protein dimerization activity"/>
    <property type="evidence" value="ECO:0007669"/>
    <property type="project" value="UniProtKB-UniRule"/>
</dbReference>
<protein>
    <recommendedName>
        <fullName evidence="2">ClpX-type ZB domain-containing protein</fullName>
    </recommendedName>
</protein>
<feature type="binding site" evidence="1">
    <location>
        <position position="34"/>
    </location>
    <ligand>
        <name>Zn(2+)</name>
        <dbReference type="ChEBI" id="CHEBI:29105"/>
    </ligand>
</feature>
<dbReference type="PROSITE" id="PS51902">
    <property type="entry name" value="CLPX_ZB"/>
    <property type="match status" value="1"/>
</dbReference>
<dbReference type="InterPro" id="IPR059188">
    <property type="entry name" value="Znf_CLPX-like"/>
</dbReference>
<dbReference type="AlphaFoldDB" id="A0A540WIX7"/>
<evidence type="ECO:0000256" key="1">
    <source>
        <dbReference type="PROSITE-ProRule" id="PRU01250"/>
    </source>
</evidence>
<dbReference type="OrthoDB" id="9804062at2"/>
<dbReference type="Proteomes" id="UP000315369">
    <property type="component" value="Unassembled WGS sequence"/>
</dbReference>
<feature type="binding site" evidence="1">
    <location>
        <position position="37"/>
    </location>
    <ligand>
        <name>Zn(2+)</name>
        <dbReference type="ChEBI" id="CHEBI:29105"/>
    </ligand>
</feature>
<accession>A0A540WIX7</accession>
<dbReference type="GO" id="GO:0006457">
    <property type="term" value="P:protein folding"/>
    <property type="evidence" value="ECO:0007669"/>
    <property type="project" value="UniProtKB-UniRule"/>
</dbReference>
<dbReference type="SMART" id="SM00994">
    <property type="entry name" value="zf-C4_ClpX"/>
    <property type="match status" value="1"/>
</dbReference>
<dbReference type="SUPFAM" id="SSF57716">
    <property type="entry name" value="Glucocorticoid receptor-like (DNA-binding domain)"/>
    <property type="match status" value="1"/>
</dbReference>
<proteinExistence type="inferred from homology"/>
<organism evidence="3 4">
    <name type="scientific">Myxococcus llanfairpwllgwyngyllgogerychwyrndrobwllllantysiliogogogochensis</name>
    <dbReference type="NCBI Taxonomy" id="2590453"/>
    <lineage>
        <taxon>Bacteria</taxon>
        <taxon>Pseudomonadati</taxon>
        <taxon>Myxococcota</taxon>
        <taxon>Myxococcia</taxon>
        <taxon>Myxococcales</taxon>
        <taxon>Cystobacterineae</taxon>
        <taxon>Myxococcaceae</taxon>
        <taxon>Myxococcus</taxon>
    </lineage>
</organism>
<dbReference type="Pfam" id="PF06689">
    <property type="entry name" value="zf-C4_ClpX"/>
    <property type="match status" value="1"/>
</dbReference>
<reference evidence="3 4" key="1">
    <citation type="submission" date="2019-06" db="EMBL/GenBank/DDBJ databases">
        <authorList>
            <person name="Livingstone P."/>
            <person name="Whitworth D."/>
        </authorList>
    </citation>
    <scope>NUCLEOTIDE SEQUENCE [LARGE SCALE GENOMIC DNA]</scope>
    <source>
        <strain evidence="3 4">AM401</strain>
    </source>
</reference>
<dbReference type="InterPro" id="IPR038366">
    <property type="entry name" value="Znf_CppX_C4_sf"/>
</dbReference>
<comment type="similarity">
    <text evidence="1">Belongs to the ClpX chaperone family.</text>
</comment>
<dbReference type="GO" id="GO:0051082">
    <property type="term" value="F:unfolded protein binding"/>
    <property type="evidence" value="ECO:0007669"/>
    <property type="project" value="UniProtKB-UniRule"/>
</dbReference>
<keyword evidence="1" id="KW-0862">Zinc</keyword>
<keyword evidence="4" id="KW-1185">Reference proteome</keyword>
<dbReference type="InterPro" id="IPR010603">
    <property type="entry name" value="Znf_CppX_C4"/>
</dbReference>
<keyword evidence="1" id="KW-0479">Metal-binding</keyword>
<evidence type="ECO:0000313" key="3">
    <source>
        <dbReference type="EMBL" id="TQF08970.1"/>
    </source>
</evidence>
<evidence type="ECO:0000259" key="2">
    <source>
        <dbReference type="PROSITE" id="PS51902"/>
    </source>
</evidence>
<feature type="binding site" evidence="1">
    <location>
        <position position="15"/>
    </location>
    <ligand>
        <name>Zn(2+)</name>
        <dbReference type="ChEBI" id="CHEBI:29105"/>
    </ligand>
</feature>